<evidence type="ECO:0000256" key="4">
    <source>
        <dbReference type="SAM" id="MobiDB-lite"/>
    </source>
</evidence>
<name>A0A8K1FAR4_PYTOL</name>
<accession>A0A8K1FAR4</accession>
<dbReference type="Proteomes" id="UP000794436">
    <property type="component" value="Unassembled WGS sequence"/>
</dbReference>
<dbReference type="SUPFAM" id="SSF55120">
    <property type="entry name" value="Pseudouridine synthase"/>
    <property type="match status" value="1"/>
</dbReference>
<proteinExistence type="inferred from homology"/>
<dbReference type="GO" id="GO:1990481">
    <property type="term" value="P:mRNA pseudouridine synthesis"/>
    <property type="evidence" value="ECO:0007669"/>
    <property type="project" value="TreeGrafter"/>
</dbReference>
<dbReference type="Gene3D" id="3.30.70.660">
    <property type="entry name" value="Pseudouridine synthase I, catalytic domain, C-terminal subdomain"/>
    <property type="match status" value="1"/>
</dbReference>
<keyword evidence="7" id="KW-1185">Reference proteome</keyword>
<organism evidence="6 7">
    <name type="scientific">Pythium oligandrum</name>
    <name type="common">Mycoparasitic fungus</name>
    <dbReference type="NCBI Taxonomy" id="41045"/>
    <lineage>
        <taxon>Eukaryota</taxon>
        <taxon>Sar</taxon>
        <taxon>Stramenopiles</taxon>
        <taxon>Oomycota</taxon>
        <taxon>Peronosporomycetes</taxon>
        <taxon>Pythiales</taxon>
        <taxon>Pythiaceae</taxon>
        <taxon>Pythium</taxon>
    </lineage>
</organism>
<reference evidence="6" key="1">
    <citation type="submission" date="2019-03" db="EMBL/GenBank/DDBJ databases">
        <title>Long read genome sequence of the mycoparasitic Pythium oligandrum ATCC 38472 isolated from sugarbeet rhizosphere.</title>
        <authorList>
            <person name="Gaulin E."/>
        </authorList>
    </citation>
    <scope>NUCLEOTIDE SEQUENCE</scope>
    <source>
        <strain evidence="6">ATCC 38472_TT</strain>
    </source>
</reference>
<dbReference type="OrthoDB" id="25767at2759"/>
<comment type="caution">
    <text evidence="6">The sequence shown here is derived from an EMBL/GenBank/DDBJ whole genome shotgun (WGS) entry which is preliminary data.</text>
</comment>
<feature type="region of interest" description="Disordered" evidence="4">
    <location>
        <begin position="483"/>
        <end position="520"/>
    </location>
</feature>
<evidence type="ECO:0000313" key="7">
    <source>
        <dbReference type="Proteomes" id="UP000794436"/>
    </source>
</evidence>
<keyword evidence="2" id="KW-0819">tRNA processing</keyword>
<feature type="domain" description="Pseudouridine synthase I TruA alpha/beta" evidence="5">
    <location>
        <begin position="273"/>
        <end position="385"/>
    </location>
</feature>
<feature type="region of interest" description="Disordered" evidence="4">
    <location>
        <begin position="76"/>
        <end position="97"/>
    </location>
</feature>
<dbReference type="EMBL" id="SPLM01000145">
    <property type="protein sequence ID" value="TMW56490.1"/>
    <property type="molecule type" value="Genomic_DNA"/>
</dbReference>
<dbReference type="GO" id="GO:0005634">
    <property type="term" value="C:nucleus"/>
    <property type="evidence" value="ECO:0007669"/>
    <property type="project" value="TreeGrafter"/>
</dbReference>
<evidence type="ECO:0000256" key="1">
    <source>
        <dbReference type="ARBA" id="ARBA00009375"/>
    </source>
</evidence>
<dbReference type="InterPro" id="IPR020094">
    <property type="entry name" value="TruA/RsuA/RluB/E/F_N"/>
</dbReference>
<dbReference type="GO" id="GO:0009982">
    <property type="term" value="F:pseudouridine synthase activity"/>
    <property type="evidence" value="ECO:0007669"/>
    <property type="project" value="InterPro"/>
</dbReference>
<dbReference type="Gene3D" id="3.30.70.580">
    <property type="entry name" value="Pseudouridine synthase I, catalytic domain, N-terminal subdomain"/>
    <property type="match status" value="1"/>
</dbReference>
<dbReference type="Pfam" id="PF01416">
    <property type="entry name" value="PseudoU_synth_1"/>
    <property type="match status" value="1"/>
</dbReference>
<dbReference type="InterPro" id="IPR001406">
    <property type="entry name" value="PsdUridine_synth_TruA"/>
</dbReference>
<dbReference type="GO" id="GO:0031119">
    <property type="term" value="P:tRNA pseudouridine synthesis"/>
    <property type="evidence" value="ECO:0007669"/>
    <property type="project" value="TreeGrafter"/>
</dbReference>
<dbReference type="AlphaFoldDB" id="A0A8K1FAR4"/>
<dbReference type="InterPro" id="IPR020095">
    <property type="entry name" value="PsdUridine_synth_TruA_C"/>
</dbReference>
<comment type="similarity">
    <text evidence="1">Belongs to the tRNA pseudouridine synthase TruA family.</text>
</comment>
<dbReference type="GO" id="GO:0003723">
    <property type="term" value="F:RNA binding"/>
    <property type="evidence" value="ECO:0007669"/>
    <property type="project" value="InterPro"/>
</dbReference>
<dbReference type="PANTHER" id="PTHR11142:SF5">
    <property type="entry name" value="TRNA PSEUDOURIDINE(38_39) SYNTHASE"/>
    <property type="match status" value="1"/>
</dbReference>
<evidence type="ECO:0000256" key="2">
    <source>
        <dbReference type="ARBA" id="ARBA00022694"/>
    </source>
</evidence>
<dbReference type="InterPro" id="IPR020097">
    <property type="entry name" value="PsdUridine_synth_TruA_a/b_dom"/>
</dbReference>
<feature type="compositionally biased region" description="Basic residues" evidence="4">
    <location>
        <begin position="83"/>
        <end position="95"/>
    </location>
</feature>
<dbReference type="NCBIfam" id="TIGR00071">
    <property type="entry name" value="hisT_truA"/>
    <property type="match status" value="1"/>
</dbReference>
<evidence type="ECO:0000313" key="6">
    <source>
        <dbReference type="EMBL" id="TMW56490.1"/>
    </source>
</evidence>
<keyword evidence="3" id="KW-0413">Isomerase</keyword>
<dbReference type="PANTHER" id="PTHR11142">
    <property type="entry name" value="PSEUDOURIDYLATE SYNTHASE"/>
    <property type="match status" value="1"/>
</dbReference>
<evidence type="ECO:0000256" key="3">
    <source>
        <dbReference type="ARBA" id="ARBA00023235"/>
    </source>
</evidence>
<evidence type="ECO:0000259" key="5">
    <source>
        <dbReference type="Pfam" id="PF01416"/>
    </source>
</evidence>
<gene>
    <name evidence="6" type="ORF">Poli38472_006500</name>
</gene>
<dbReference type="InterPro" id="IPR020103">
    <property type="entry name" value="PsdUridine_synth_cat_dom_sf"/>
</dbReference>
<dbReference type="HAMAP" id="MF_00171">
    <property type="entry name" value="TruA"/>
    <property type="match status" value="1"/>
</dbReference>
<sequence length="520" mass="59312">MDRTMTPSDGLNDAALGATALALNATEATGEKAPVLDTNVDKAKLLAILEELRNSVGTKAVDDAVVKVLSDPSASSLLPGQRSNKRQKKGKKKEKVKREFQMDNYAQRKVAIKFFYIGEKYDGFARQGHTDETVERYMFNALVQTKMIKDIDSSEYTRCGRTDKGVSAFGQVISLKVRSNLPVNGKLLDHESIDEVPPGVKFRVQMPKGDIRNVTEVDYTVAINRALPDDIRVYSVVAAPSSTFSARFDCDARMYRYFFVRKSLDIEKMRLGAAKLIGEHDYRNFCRIDTSKHTFTRAIRSFEILKCEENVTPSESEQIYRFEIFGKAFLWHQVRCMVQVLFLIGEGKEEPEIVDALLDIEANPRKPQYEMASDAPLCLQDCLFDGVNFDHTPLAMYHVYDHLSSLWERSAIKTAMLRSNLDMMAPFTVNPKRVIEELDHYAPKLEELMKERGYMEAESVLWTDVRPLLPLSARTKYFPLLTRNTGDSVQEKKDKMSERKRRRQGPDDEDDEPDAQRHEA</sequence>
<dbReference type="GO" id="GO:0005737">
    <property type="term" value="C:cytoplasm"/>
    <property type="evidence" value="ECO:0007669"/>
    <property type="project" value="TreeGrafter"/>
</dbReference>
<protein>
    <recommendedName>
        <fullName evidence="5">Pseudouridine synthase I TruA alpha/beta domain-containing protein</fullName>
    </recommendedName>
</protein>